<evidence type="ECO:0000313" key="3">
    <source>
        <dbReference type="EMBL" id="JAG48543.1"/>
    </source>
</evidence>
<gene>
    <name evidence="2" type="primary">murD_10</name>
    <name evidence="2" type="ORF">CM83_21275</name>
</gene>
<sequence>MLTAYISILGCVLCLLVADAQSQGGNFQTVCEPTSKEMEEFRKALELIGKDDPTIDTINPKEILSFSKKVGFFGGFYKVYFTLKNGTVCYISWRTYMKWYRKMSEETCNVSNEKVKEVEEAKEKCKT</sequence>
<protein>
    <submittedName>
        <fullName evidence="2">UDP-N-acetylmuramoylalanine--D-glutamate ligase</fullName>
    </submittedName>
</protein>
<proteinExistence type="predicted"/>
<dbReference type="AlphaFoldDB" id="A0A0A9YE52"/>
<dbReference type="EMBL" id="GBRD01017284">
    <property type="protein sequence ID" value="JAG48543.1"/>
    <property type="molecule type" value="Transcribed_RNA"/>
</dbReference>
<feature type="chain" id="PRO_5015033970" evidence="1">
    <location>
        <begin position="23"/>
        <end position="127"/>
    </location>
</feature>
<name>A0A0A9YE52_LYGHE</name>
<dbReference type="GO" id="GO:0016874">
    <property type="term" value="F:ligase activity"/>
    <property type="evidence" value="ECO:0007669"/>
    <property type="project" value="UniProtKB-KW"/>
</dbReference>
<organism evidence="2">
    <name type="scientific">Lygus hesperus</name>
    <name type="common">Western plant bug</name>
    <dbReference type="NCBI Taxonomy" id="30085"/>
    <lineage>
        <taxon>Eukaryota</taxon>
        <taxon>Metazoa</taxon>
        <taxon>Ecdysozoa</taxon>
        <taxon>Arthropoda</taxon>
        <taxon>Hexapoda</taxon>
        <taxon>Insecta</taxon>
        <taxon>Pterygota</taxon>
        <taxon>Neoptera</taxon>
        <taxon>Paraneoptera</taxon>
        <taxon>Hemiptera</taxon>
        <taxon>Heteroptera</taxon>
        <taxon>Panheteroptera</taxon>
        <taxon>Cimicomorpha</taxon>
        <taxon>Miridae</taxon>
        <taxon>Mirini</taxon>
        <taxon>Lygus</taxon>
    </lineage>
</organism>
<reference evidence="2" key="1">
    <citation type="journal article" date="2014" name="PLoS ONE">
        <title>Transcriptome-Based Identification of ABC Transporters in the Western Tarnished Plant Bug Lygus hesperus.</title>
        <authorList>
            <person name="Hull J.J."/>
            <person name="Chaney K."/>
            <person name="Geib S.M."/>
            <person name="Fabrick J.A."/>
            <person name="Brent C.S."/>
            <person name="Walsh D."/>
            <person name="Lavine L.C."/>
        </authorList>
    </citation>
    <scope>NUCLEOTIDE SEQUENCE</scope>
</reference>
<reference evidence="3" key="3">
    <citation type="submission" date="2014-09" db="EMBL/GenBank/DDBJ databases">
        <authorList>
            <person name="Magalhaes I.L.F."/>
            <person name="Oliveira U."/>
            <person name="Santos F.R."/>
            <person name="Vidigal T.H.D.A."/>
            <person name="Brescovit A.D."/>
            <person name="Santos A.J."/>
        </authorList>
    </citation>
    <scope>NUCLEOTIDE SEQUENCE</scope>
</reference>
<accession>A0A0A9YE52</accession>
<reference evidence="2" key="2">
    <citation type="submission" date="2014-07" db="EMBL/GenBank/DDBJ databases">
        <authorList>
            <person name="Hull J."/>
        </authorList>
    </citation>
    <scope>NUCLEOTIDE SEQUENCE</scope>
</reference>
<evidence type="ECO:0000313" key="2">
    <source>
        <dbReference type="EMBL" id="JAG29916.1"/>
    </source>
</evidence>
<feature type="signal peptide" evidence="1">
    <location>
        <begin position="1"/>
        <end position="22"/>
    </location>
</feature>
<keyword evidence="2" id="KW-0436">Ligase</keyword>
<keyword evidence="1" id="KW-0732">Signal</keyword>
<dbReference type="EMBL" id="GBHO01013688">
    <property type="protein sequence ID" value="JAG29916.1"/>
    <property type="molecule type" value="Transcribed_RNA"/>
</dbReference>
<evidence type="ECO:0000256" key="1">
    <source>
        <dbReference type="SAM" id="SignalP"/>
    </source>
</evidence>